<evidence type="ECO:0000256" key="2">
    <source>
        <dbReference type="SAM" id="SignalP"/>
    </source>
</evidence>
<dbReference type="PROSITE" id="PS50835">
    <property type="entry name" value="IG_LIKE"/>
    <property type="match status" value="1"/>
</dbReference>
<dbReference type="Pfam" id="PF07686">
    <property type="entry name" value="V-set"/>
    <property type="match status" value="1"/>
</dbReference>
<dbReference type="AlphaFoldDB" id="A0A9W8C610"/>
<keyword evidence="1" id="KW-0472">Membrane</keyword>
<proteinExistence type="predicted"/>
<evidence type="ECO:0000313" key="5">
    <source>
        <dbReference type="Proteomes" id="UP001059041"/>
    </source>
</evidence>
<keyword evidence="1" id="KW-0812">Transmembrane</keyword>
<reference evidence="4" key="1">
    <citation type="submission" date="2021-02" db="EMBL/GenBank/DDBJ databases">
        <title>Comparative genomics reveals that relaxation of natural selection precedes convergent phenotypic evolution of cavefish.</title>
        <authorList>
            <person name="Peng Z."/>
        </authorList>
    </citation>
    <scope>NUCLEOTIDE SEQUENCE</scope>
    <source>
        <tissue evidence="4">Muscle</tissue>
    </source>
</reference>
<dbReference type="InterPro" id="IPR007110">
    <property type="entry name" value="Ig-like_dom"/>
</dbReference>
<keyword evidence="5" id="KW-1185">Reference proteome</keyword>
<dbReference type="SUPFAM" id="SSF48726">
    <property type="entry name" value="Immunoglobulin"/>
    <property type="match status" value="1"/>
</dbReference>
<evidence type="ECO:0000313" key="4">
    <source>
        <dbReference type="EMBL" id="KAI7808345.1"/>
    </source>
</evidence>
<keyword evidence="1" id="KW-1133">Transmembrane helix</keyword>
<accession>A0A9W8C610</accession>
<comment type="caution">
    <text evidence="4">The sequence shown here is derived from an EMBL/GenBank/DDBJ whole genome shotgun (WGS) entry which is preliminary data.</text>
</comment>
<gene>
    <name evidence="4" type="ORF">IRJ41_002578</name>
</gene>
<dbReference type="Gene3D" id="2.60.40.10">
    <property type="entry name" value="Immunoglobulins"/>
    <property type="match status" value="1"/>
</dbReference>
<dbReference type="EMBL" id="JAFHDT010000006">
    <property type="protein sequence ID" value="KAI7808345.1"/>
    <property type="molecule type" value="Genomic_DNA"/>
</dbReference>
<dbReference type="InterPro" id="IPR013106">
    <property type="entry name" value="Ig_V-set"/>
</dbReference>
<dbReference type="Proteomes" id="UP001059041">
    <property type="component" value="Linkage Group LG6"/>
</dbReference>
<name>A0A9W8C610_TRIRA</name>
<feature type="signal peptide" evidence="2">
    <location>
        <begin position="1"/>
        <end position="18"/>
    </location>
</feature>
<keyword evidence="2" id="KW-0732">Signal</keyword>
<feature type="chain" id="PRO_5040823408" description="Ig-like domain-containing protein" evidence="2">
    <location>
        <begin position="19"/>
        <end position="194"/>
    </location>
</feature>
<dbReference type="InterPro" id="IPR036179">
    <property type="entry name" value="Ig-like_dom_sf"/>
</dbReference>
<sequence length="194" mass="22405">MNRYQFFIFFTFLELSLGKLINIKRGSTLTFPLPEIPEGTSINEIEWKYYSNKTILLARIFLNKSQESKIYSRRTGVQTTDNGTLSMEDIKDEDSGNYSCTIIFQDHRTQTHHIYLQVLHDQYPEQHSPVQNSTSKPADPHDPDISLIAIPVCSALSVILIVAIIVIFWCRKKCCCTSKEPIYINKDVVRKTRK</sequence>
<organism evidence="4 5">
    <name type="scientific">Triplophysa rosa</name>
    <name type="common">Cave loach</name>
    <dbReference type="NCBI Taxonomy" id="992332"/>
    <lineage>
        <taxon>Eukaryota</taxon>
        <taxon>Metazoa</taxon>
        <taxon>Chordata</taxon>
        <taxon>Craniata</taxon>
        <taxon>Vertebrata</taxon>
        <taxon>Euteleostomi</taxon>
        <taxon>Actinopterygii</taxon>
        <taxon>Neopterygii</taxon>
        <taxon>Teleostei</taxon>
        <taxon>Ostariophysi</taxon>
        <taxon>Cypriniformes</taxon>
        <taxon>Nemacheilidae</taxon>
        <taxon>Triplophysa</taxon>
    </lineage>
</organism>
<feature type="domain" description="Ig-like" evidence="3">
    <location>
        <begin position="44"/>
        <end position="102"/>
    </location>
</feature>
<evidence type="ECO:0000256" key="1">
    <source>
        <dbReference type="SAM" id="Phobius"/>
    </source>
</evidence>
<evidence type="ECO:0000259" key="3">
    <source>
        <dbReference type="PROSITE" id="PS50835"/>
    </source>
</evidence>
<protein>
    <recommendedName>
        <fullName evidence="3">Ig-like domain-containing protein</fullName>
    </recommendedName>
</protein>
<feature type="transmembrane region" description="Helical" evidence="1">
    <location>
        <begin position="145"/>
        <end position="170"/>
    </location>
</feature>
<dbReference type="InterPro" id="IPR013783">
    <property type="entry name" value="Ig-like_fold"/>
</dbReference>